<proteinExistence type="predicted"/>
<evidence type="ECO:0000313" key="1">
    <source>
        <dbReference type="EMBL" id="KAK4003847.1"/>
    </source>
</evidence>
<sequence>MDDTELTLFQEYFEEDQLHQDDYEETVGRRMDCDGGKISENDAFMHNDHKYHKEVYYGCWKLARCKIYCKTVITKKMQNTDYYVDFYPEDMNDERLA</sequence>
<reference evidence="1 2" key="1">
    <citation type="journal article" date="2023" name="Nucleic Acids Res.">
        <title>The hologenome of Daphnia magna reveals possible DNA methylation and microbiome-mediated evolution of the host genome.</title>
        <authorList>
            <person name="Chaturvedi A."/>
            <person name="Li X."/>
            <person name="Dhandapani V."/>
            <person name="Marshall H."/>
            <person name="Kissane S."/>
            <person name="Cuenca-Cambronero M."/>
            <person name="Asole G."/>
            <person name="Calvet F."/>
            <person name="Ruiz-Romero M."/>
            <person name="Marangio P."/>
            <person name="Guigo R."/>
            <person name="Rago D."/>
            <person name="Mirbahai L."/>
            <person name="Eastwood N."/>
            <person name="Colbourne J.K."/>
            <person name="Zhou J."/>
            <person name="Mallon E."/>
            <person name="Orsini L."/>
        </authorList>
    </citation>
    <scope>NUCLEOTIDE SEQUENCE [LARGE SCALE GENOMIC DNA]</scope>
    <source>
        <strain evidence="1">LRV0_1</strain>
    </source>
</reference>
<dbReference type="EMBL" id="JAOYFB010000001">
    <property type="protein sequence ID" value="KAK4003847.1"/>
    <property type="molecule type" value="Genomic_DNA"/>
</dbReference>
<dbReference type="Proteomes" id="UP001234178">
    <property type="component" value="Unassembled WGS sequence"/>
</dbReference>
<gene>
    <name evidence="1" type="ORF">OUZ56_005598</name>
</gene>
<accession>A0ABQ9YT75</accession>
<comment type="caution">
    <text evidence="1">The sequence shown here is derived from an EMBL/GenBank/DDBJ whole genome shotgun (WGS) entry which is preliminary data.</text>
</comment>
<keyword evidence="2" id="KW-1185">Reference proteome</keyword>
<protein>
    <submittedName>
        <fullName evidence="1">Uncharacterized protein</fullName>
    </submittedName>
</protein>
<organism evidence="1 2">
    <name type="scientific">Daphnia magna</name>
    <dbReference type="NCBI Taxonomy" id="35525"/>
    <lineage>
        <taxon>Eukaryota</taxon>
        <taxon>Metazoa</taxon>
        <taxon>Ecdysozoa</taxon>
        <taxon>Arthropoda</taxon>
        <taxon>Crustacea</taxon>
        <taxon>Branchiopoda</taxon>
        <taxon>Diplostraca</taxon>
        <taxon>Cladocera</taxon>
        <taxon>Anomopoda</taxon>
        <taxon>Daphniidae</taxon>
        <taxon>Daphnia</taxon>
    </lineage>
</organism>
<evidence type="ECO:0000313" key="2">
    <source>
        <dbReference type="Proteomes" id="UP001234178"/>
    </source>
</evidence>
<name>A0ABQ9YT75_9CRUS</name>